<sequence length="252" mass="27317">MSTERLIEIFSLMARYESEHPLGLSLCSVAREITDLSGAGISITSKNGMQEQLCASNDVAQRLMDLEITLKEGPGYDASQSGTTNGVSDLMANEEQRWTFYSPEAVELGARAVFGFPIHIGAVVFGALSLYRDSTGPLSEEQSSSAYLMASVIGRAVLVMQAGVPLDAIANELQDQSTFDFSVHQASGMLSVQTKLSVKDALIMLRAHAFALDISPSELAHRIIDRGTRFDLQSGVWLETDPKNGEYEECGN</sequence>
<evidence type="ECO:0000313" key="2">
    <source>
        <dbReference type="Proteomes" id="UP000032336"/>
    </source>
</evidence>
<dbReference type="eggNOG" id="COG2203">
    <property type="taxonomic scope" value="Bacteria"/>
</dbReference>
<dbReference type="AlphaFoldDB" id="A0A0D8FR95"/>
<comment type="caution">
    <text evidence="1">The sequence shown here is derived from an EMBL/GenBank/DDBJ whole genome shotgun (WGS) entry which is preliminary data.</text>
</comment>
<accession>A0A0D8FR95</accession>
<keyword evidence="2" id="KW-1185">Reference proteome</keyword>
<dbReference type="Gene3D" id="3.30.450.40">
    <property type="match status" value="1"/>
</dbReference>
<evidence type="ECO:0008006" key="3">
    <source>
        <dbReference type="Google" id="ProtNLM"/>
    </source>
</evidence>
<dbReference type="Proteomes" id="UP000032336">
    <property type="component" value="Unassembled WGS sequence"/>
</dbReference>
<dbReference type="SUPFAM" id="SSF55781">
    <property type="entry name" value="GAF domain-like"/>
    <property type="match status" value="1"/>
</dbReference>
<name>A0A0D8FR95_9ACTN</name>
<dbReference type="GeneID" id="78373754"/>
<dbReference type="OrthoDB" id="7466251at2"/>
<dbReference type="InterPro" id="IPR029016">
    <property type="entry name" value="GAF-like_dom_sf"/>
</dbReference>
<protein>
    <recommendedName>
        <fullName evidence="3">ANTAR domain protein</fullName>
    </recommendedName>
</protein>
<dbReference type="RefSeq" id="WP_035391522.1">
    <property type="nucleotide sequence ID" value="NZ_JQKF01000048.1"/>
</dbReference>
<proteinExistence type="predicted"/>
<evidence type="ECO:0000313" key="1">
    <source>
        <dbReference type="EMBL" id="KJE75489.1"/>
    </source>
</evidence>
<gene>
    <name evidence="1" type="ORF">FEAC_27810</name>
</gene>
<dbReference type="EMBL" id="JXUW01000039">
    <property type="protein sequence ID" value="KJE75489.1"/>
    <property type="molecule type" value="Genomic_DNA"/>
</dbReference>
<dbReference type="STRING" id="1121877.FEAC_27810"/>
<reference evidence="1 2" key="1">
    <citation type="submission" date="2015-01" db="EMBL/GenBank/DDBJ databases">
        <title>Draft genome of the acidophilic iron oxidizer Ferrimicrobium acidiphilum strain T23.</title>
        <authorList>
            <person name="Poehlein A."/>
            <person name="Eisen S."/>
            <person name="Schloemann M."/>
            <person name="Johnson B.D."/>
            <person name="Daniel R."/>
            <person name="Muehling M."/>
        </authorList>
    </citation>
    <scope>NUCLEOTIDE SEQUENCE [LARGE SCALE GENOMIC DNA]</scope>
    <source>
        <strain evidence="1 2">T23</strain>
    </source>
</reference>
<organism evidence="1 2">
    <name type="scientific">Ferrimicrobium acidiphilum DSM 19497</name>
    <dbReference type="NCBI Taxonomy" id="1121877"/>
    <lineage>
        <taxon>Bacteria</taxon>
        <taxon>Bacillati</taxon>
        <taxon>Actinomycetota</taxon>
        <taxon>Acidimicrobiia</taxon>
        <taxon>Acidimicrobiales</taxon>
        <taxon>Acidimicrobiaceae</taxon>
        <taxon>Ferrimicrobium</taxon>
    </lineage>
</organism>